<name>A0A9D4Q755_RHISA</name>
<dbReference type="AlphaFoldDB" id="A0A9D4Q755"/>
<accession>A0A9D4Q755</accession>
<comment type="caution">
    <text evidence="1">The sequence shown here is derived from an EMBL/GenBank/DDBJ whole genome shotgun (WGS) entry which is preliminary data.</text>
</comment>
<evidence type="ECO:0000313" key="2">
    <source>
        <dbReference type="Proteomes" id="UP000821837"/>
    </source>
</evidence>
<gene>
    <name evidence="1" type="ORF">HPB52_013609</name>
</gene>
<keyword evidence="2" id="KW-1185">Reference proteome</keyword>
<reference evidence="1" key="1">
    <citation type="journal article" date="2020" name="Cell">
        <title>Large-Scale Comparative Analyses of Tick Genomes Elucidate Their Genetic Diversity and Vector Capacities.</title>
        <authorList>
            <consortium name="Tick Genome and Microbiome Consortium (TIGMIC)"/>
            <person name="Jia N."/>
            <person name="Wang J."/>
            <person name="Shi W."/>
            <person name="Du L."/>
            <person name="Sun Y."/>
            <person name="Zhan W."/>
            <person name="Jiang J.F."/>
            <person name="Wang Q."/>
            <person name="Zhang B."/>
            <person name="Ji P."/>
            <person name="Bell-Sakyi L."/>
            <person name="Cui X.M."/>
            <person name="Yuan T.T."/>
            <person name="Jiang B.G."/>
            <person name="Yang W.F."/>
            <person name="Lam T.T."/>
            <person name="Chang Q.C."/>
            <person name="Ding S.J."/>
            <person name="Wang X.J."/>
            <person name="Zhu J.G."/>
            <person name="Ruan X.D."/>
            <person name="Zhao L."/>
            <person name="Wei J.T."/>
            <person name="Ye R.Z."/>
            <person name="Que T.C."/>
            <person name="Du C.H."/>
            <person name="Zhou Y.H."/>
            <person name="Cheng J.X."/>
            <person name="Dai P.F."/>
            <person name="Guo W.B."/>
            <person name="Han X.H."/>
            <person name="Huang E.J."/>
            <person name="Li L.F."/>
            <person name="Wei W."/>
            <person name="Gao Y.C."/>
            <person name="Liu J.Z."/>
            <person name="Shao H.Z."/>
            <person name="Wang X."/>
            <person name="Wang C.C."/>
            <person name="Yang T.C."/>
            <person name="Huo Q.B."/>
            <person name="Li W."/>
            <person name="Chen H.Y."/>
            <person name="Chen S.E."/>
            <person name="Zhou L.G."/>
            <person name="Ni X.B."/>
            <person name="Tian J.H."/>
            <person name="Sheng Y."/>
            <person name="Liu T."/>
            <person name="Pan Y.S."/>
            <person name="Xia L.Y."/>
            <person name="Li J."/>
            <person name="Zhao F."/>
            <person name="Cao W.C."/>
        </authorList>
    </citation>
    <scope>NUCLEOTIDE SEQUENCE</scope>
    <source>
        <strain evidence="1">Rsan-2018</strain>
    </source>
</reference>
<proteinExistence type="predicted"/>
<dbReference type="Proteomes" id="UP000821837">
    <property type="component" value="Unassembled WGS sequence"/>
</dbReference>
<reference evidence="1" key="2">
    <citation type="submission" date="2021-09" db="EMBL/GenBank/DDBJ databases">
        <authorList>
            <person name="Jia N."/>
            <person name="Wang J."/>
            <person name="Shi W."/>
            <person name="Du L."/>
            <person name="Sun Y."/>
            <person name="Zhan W."/>
            <person name="Jiang J."/>
            <person name="Wang Q."/>
            <person name="Zhang B."/>
            <person name="Ji P."/>
            <person name="Sakyi L.B."/>
            <person name="Cui X."/>
            <person name="Yuan T."/>
            <person name="Jiang B."/>
            <person name="Yang W."/>
            <person name="Lam T.T.-Y."/>
            <person name="Chang Q."/>
            <person name="Ding S."/>
            <person name="Wang X."/>
            <person name="Zhu J."/>
            <person name="Ruan X."/>
            <person name="Zhao L."/>
            <person name="Wei J."/>
            <person name="Que T."/>
            <person name="Du C."/>
            <person name="Cheng J."/>
            <person name="Dai P."/>
            <person name="Han X."/>
            <person name="Huang E."/>
            <person name="Gao Y."/>
            <person name="Liu J."/>
            <person name="Shao H."/>
            <person name="Ye R."/>
            <person name="Li L."/>
            <person name="Wei W."/>
            <person name="Wang X."/>
            <person name="Wang C."/>
            <person name="Huo Q."/>
            <person name="Li W."/>
            <person name="Guo W."/>
            <person name="Chen H."/>
            <person name="Chen S."/>
            <person name="Zhou L."/>
            <person name="Zhou L."/>
            <person name="Ni X."/>
            <person name="Tian J."/>
            <person name="Zhou Y."/>
            <person name="Sheng Y."/>
            <person name="Liu T."/>
            <person name="Pan Y."/>
            <person name="Xia L."/>
            <person name="Li J."/>
            <person name="Zhao F."/>
            <person name="Cao W."/>
        </authorList>
    </citation>
    <scope>NUCLEOTIDE SEQUENCE</scope>
    <source>
        <strain evidence="1">Rsan-2018</strain>
        <tissue evidence="1">Larvae</tissue>
    </source>
</reference>
<organism evidence="1 2">
    <name type="scientific">Rhipicephalus sanguineus</name>
    <name type="common">Brown dog tick</name>
    <name type="synonym">Ixodes sanguineus</name>
    <dbReference type="NCBI Taxonomy" id="34632"/>
    <lineage>
        <taxon>Eukaryota</taxon>
        <taxon>Metazoa</taxon>
        <taxon>Ecdysozoa</taxon>
        <taxon>Arthropoda</taxon>
        <taxon>Chelicerata</taxon>
        <taxon>Arachnida</taxon>
        <taxon>Acari</taxon>
        <taxon>Parasitiformes</taxon>
        <taxon>Ixodida</taxon>
        <taxon>Ixodoidea</taxon>
        <taxon>Ixodidae</taxon>
        <taxon>Rhipicephalinae</taxon>
        <taxon>Rhipicephalus</taxon>
        <taxon>Rhipicephalus</taxon>
    </lineage>
</organism>
<evidence type="ECO:0000313" key="1">
    <source>
        <dbReference type="EMBL" id="KAH7969011.1"/>
    </source>
</evidence>
<sequence>MAGADGEAVTSHQHFWEATTSQKFRQAKMATFSRSHRRGPVLQFRMRSFKATSSLNHVTAAGADDTTPIFRIVQPETDVAIRATLGDISRRCATMTLYSTFLRGEPSTPYRNSRPLHNWT</sequence>
<protein>
    <submittedName>
        <fullName evidence="1">Uncharacterized protein</fullName>
    </submittedName>
</protein>
<dbReference type="EMBL" id="JABSTV010001248">
    <property type="protein sequence ID" value="KAH7969011.1"/>
    <property type="molecule type" value="Genomic_DNA"/>
</dbReference>